<dbReference type="Pfam" id="PF02780">
    <property type="entry name" value="Transketolase_C"/>
    <property type="match status" value="1"/>
</dbReference>
<keyword evidence="6" id="KW-1185">Reference proteome</keyword>
<proteinExistence type="inferred from homology"/>
<dbReference type="PANTHER" id="PTHR43825:SF1">
    <property type="entry name" value="TRANSKETOLASE-LIKE PYRIMIDINE-BINDING DOMAIN-CONTAINING PROTEIN"/>
    <property type="match status" value="1"/>
</dbReference>
<evidence type="ECO:0000256" key="3">
    <source>
        <dbReference type="ARBA" id="ARBA00023052"/>
    </source>
</evidence>
<sequence length="314" mass="33806">MSAKATREALGEELLSLGLENPDIFVIDCDVSKSCKTIPFSQQCANQHINVGISEQNAVGIAAGLATTGKTPFVVTYAAFGSMRACEQIRQEVCYPKLNVKIACSHGGLTPANDGASHQCIEDMGIMRTLPNMTVIMPADYHSARKLIRAAADHDGPVYLRFTRDAIEEVYDETASFEIGKANQLRDGTDVAVIANGDTVNIARKAVDELAEQGIHARLLDMHTIKPLDREAVQKALRECKTVITVEDHNILNGLGSAVCEVAAELGEGKVKRIGVQDRFGESAPYEALLAANGITAKHICETARCLLGQEEDA</sequence>
<evidence type="ECO:0000256" key="1">
    <source>
        <dbReference type="ARBA" id="ARBA00001964"/>
    </source>
</evidence>
<feature type="domain" description="Transketolase-like pyrimidine-binding" evidence="4">
    <location>
        <begin position="4"/>
        <end position="170"/>
    </location>
</feature>
<evidence type="ECO:0000256" key="2">
    <source>
        <dbReference type="ARBA" id="ARBA00007131"/>
    </source>
</evidence>
<dbReference type="InterPro" id="IPR033248">
    <property type="entry name" value="Transketolase_C"/>
</dbReference>
<dbReference type="InterPro" id="IPR029061">
    <property type="entry name" value="THDP-binding"/>
</dbReference>
<dbReference type="AlphaFoldDB" id="A0A8J6NZ80"/>
<accession>A0A8J6NZ80</accession>
<name>A0A8J6NZ80_9FIRM</name>
<dbReference type="Proteomes" id="UP000632659">
    <property type="component" value="Unassembled WGS sequence"/>
</dbReference>
<protein>
    <submittedName>
        <fullName evidence="5">Transketolase family protein</fullName>
    </submittedName>
</protein>
<keyword evidence="3" id="KW-0786">Thiamine pyrophosphate</keyword>
<dbReference type="RefSeq" id="WP_093988093.1">
    <property type="nucleotide sequence ID" value="NZ_FYDD01000003.1"/>
</dbReference>
<evidence type="ECO:0000313" key="5">
    <source>
        <dbReference type="EMBL" id="MBC8609649.1"/>
    </source>
</evidence>
<dbReference type="SUPFAM" id="SSF52518">
    <property type="entry name" value="Thiamin diphosphate-binding fold (THDP-binding)"/>
    <property type="match status" value="1"/>
</dbReference>
<dbReference type="Gene3D" id="3.40.50.920">
    <property type="match status" value="1"/>
</dbReference>
<dbReference type="InterPro" id="IPR005475">
    <property type="entry name" value="Transketolase-like_Pyr-bd"/>
</dbReference>
<organism evidence="5 6">
    <name type="scientific">Massiliimalia timonensis</name>
    <dbReference type="NCBI Taxonomy" id="1987501"/>
    <lineage>
        <taxon>Bacteria</taxon>
        <taxon>Bacillati</taxon>
        <taxon>Bacillota</taxon>
        <taxon>Clostridia</taxon>
        <taxon>Eubacteriales</taxon>
        <taxon>Oscillospiraceae</taxon>
        <taxon>Massiliimalia</taxon>
    </lineage>
</organism>
<gene>
    <name evidence="5" type="ORF">H8702_00755</name>
</gene>
<dbReference type="CDD" id="cd07033">
    <property type="entry name" value="TPP_PYR_DXS_TK_like"/>
    <property type="match status" value="1"/>
</dbReference>
<dbReference type="SUPFAM" id="SSF52922">
    <property type="entry name" value="TK C-terminal domain-like"/>
    <property type="match status" value="1"/>
</dbReference>
<evidence type="ECO:0000259" key="4">
    <source>
        <dbReference type="SMART" id="SM00861"/>
    </source>
</evidence>
<comment type="similarity">
    <text evidence="2">Belongs to the transketolase family.</text>
</comment>
<comment type="cofactor">
    <cofactor evidence="1">
        <name>thiamine diphosphate</name>
        <dbReference type="ChEBI" id="CHEBI:58937"/>
    </cofactor>
</comment>
<dbReference type="OrthoDB" id="8732661at2"/>
<dbReference type="PANTHER" id="PTHR43825">
    <property type="entry name" value="PYRUVATE DEHYDROGENASE E1 COMPONENT"/>
    <property type="match status" value="1"/>
</dbReference>
<evidence type="ECO:0000313" key="6">
    <source>
        <dbReference type="Proteomes" id="UP000632659"/>
    </source>
</evidence>
<dbReference type="FunFam" id="3.40.50.970:FF:000129">
    <property type="entry name" value="Transketolase"/>
    <property type="match status" value="1"/>
</dbReference>
<dbReference type="Pfam" id="PF02779">
    <property type="entry name" value="Transket_pyr"/>
    <property type="match status" value="1"/>
</dbReference>
<dbReference type="EMBL" id="JACRTL010000001">
    <property type="protein sequence ID" value="MBC8609649.1"/>
    <property type="molecule type" value="Genomic_DNA"/>
</dbReference>
<reference evidence="5" key="1">
    <citation type="submission" date="2020-08" db="EMBL/GenBank/DDBJ databases">
        <title>Genome public.</title>
        <authorList>
            <person name="Liu C."/>
            <person name="Sun Q."/>
        </authorList>
    </citation>
    <scope>NUCLEOTIDE SEQUENCE</scope>
    <source>
        <strain evidence="5">NSJ-15</strain>
    </source>
</reference>
<dbReference type="SMART" id="SM00861">
    <property type="entry name" value="Transket_pyr"/>
    <property type="match status" value="1"/>
</dbReference>
<dbReference type="InterPro" id="IPR009014">
    <property type="entry name" value="Transketo_C/PFOR_II"/>
</dbReference>
<dbReference type="InterPro" id="IPR051157">
    <property type="entry name" value="PDH/Transketolase"/>
</dbReference>
<comment type="caution">
    <text evidence="5">The sequence shown here is derived from an EMBL/GenBank/DDBJ whole genome shotgun (WGS) entry which is preliminary data.</text>
</comment>
<dbReference type="Gene3D" id="3.40.50.970">
    <property type="match status" value="1"/>
</dbReference>